<sequence>MELLFYFIVWVAVGNGSPEETTPSSAQASTASQQHESQQLRQNFEECLRSGSPSRTVDDSSFNDVAIVDENDATDINGRIFHCNCCGYQCKLEQTLYQHLEKHKKDQLYLYEICRQILRSPSDFMKQMTAHSGPERTLSCEICQEIFKQKGHLDEHMTKHTVDRPFTCQICSKKFKTSSDWEKHVVRSHSHRQCRLPCRFCGKIFAERNDFKSHIKLHCPICHKECRSEQILIIHVRGHQKRVFGTNQEDQQPEGGPENIIEEVGNKNGGKCHLGKVEYECNLPHSHEPLDALGMPACSSGTHTGSGRTAATTSNLRHVLENSPTNSCEREIGMEEESDYIETEQEMIEYALDLTKCGPRSDDQLQE</sequence>
<accession>A0ACC2N1F0</accession>
<reference evidence="1" key="1">
    <citation type="submission" date="2023-04" db="EMBL/GenBank/DDBJ databases">
        <title>A chromosome-level genome assembly of the parasitoid wasp Eretmocerus hayati.</title>
        <authorList>
            <person name="Zhong Y."/>
            <person name="Liu S."/>
            <person name="Liu Y."/>
        </authorList>
    </citation>
    <scope>NUCLEOTIDE SEQUENCE</scope>
    <source>
        <strain evidence="1">ZJU_SS_LIU_2023</strain>
    </source>
</reference>
<evidence type="ECO:0000313" key="2">
    <source>
        <dbReference type="Proteomes" id="UP001239111"/>
    </source>
</evidence>
<dbReference type="EMBL" id="CM056744">
    <property type="protein sequence ID" value="KAJ8664937.1"/>
    <property type="molecule type" value="Genomic_DNA"/>
</dbReference>
<keyword evidence="2" id="KW-1185">Reference proteome</keyword>
<dbReference type="Proteomes" id="UP001239111">
    <property type="component" value="Chromosome 4"/>
</dbReference>
<name>A0ACC2N1F0_9HYME</name>
<organism evidence="1 2">
    <name type="scientific">Eretmocerus hayati</name>
    <dbReference type="NCBI Taxonomy" id="131215"/>
    <lineage>
        <taxon>Eukaryota</taxon>
        <taxon>Metazoa</taxon>
        <taxon>Ecdysozoa</taxon>
        <taxon>Arthropoda</taxon>
        <taxon>Hexapoda</taxon>
        <taxon>Insecta</taxon>
        <taxon>Pterygota</taxon>
        <taxon>Neoptera</taxon>
        <taxon>Endopterygota</taxon>
        <taxon>Hymenoptera</taxon>
        <taxon>Apocrita</taxon>
        <taxon>Proctotrupomorpha</taxon>
        <taxon>Chalcidoidea</taxon>
        <taxon>Aphelinidae</taxon>
        <taxon>Aphelininae</taxon>
        <taxon>Eretmocerus</taxon>
    </lineage>
</organism>
<protein>
    <submittedName>
        <fullName evidence="1">Uncharacterized protein</fullName>
    </submittedName>
</protein>
<proteinExistence type="predicted"/>
<gene>
    <name evidence="1" type="ORF">QAD02_006599</name>
</gene>
<comment type="caution">
    <text evidence="1">The sequence shown here is derived from an EMBL/GenBank/DDBJ whole genome shotgun (WGS) entry which is preliminary data.</text>
</comment>
<evidence type="ECO:0000313" key="1">
    <source>
        <dbReference type="EMBL" id="KAJ8664937.1"/>
    </source>
</evidence>